<evidence type="ECO:0000256" key="6">
    <source>
        <dbReference type="SAM" id="Phobius"/>
    </source>
</evidence>
<dbReference type="InterPro" id="IPR050393">
    <property type="entry name" value="MFP_Efflux_Pump"/>
</dbReference>
<dbReference type="InterPro" id="IPR058634">
    <property type="entry name" value="AaeA-lik-b-barrel"/>
</dbReference>
<evidence type="ECO:0000259" key="8">
    <source>
        <dbReference type="Pfam" id="PF25963"/>
    </source>
</evidence>
<dbReference type="Proteomes" id="UP001143328">
    <property type="component" value="Unassembled WGS sequence"/>
</dbReference>
<dbReference type="AlphaFoldDB" id="A0A9W6K898"/>
<dbReference type="PANTHER" id="PTHR30367:SF12">
    <property type="entry name" value="P-HYDROXYBENZOIC ACID EFFLUX PUMP SUBUNIT AAEA"/>
    <property type="match status" value="1"/>
</dbReference>
<proteinExistence type="inferred from homology"/>
<evidence type="ECO:0000313" key="9">
    <source>
        <dbReference type="EMBL" id="GLK89525.1"/>
    </source>
</evidence>
<dbReference type="NCBIfam" id="TIGR01730">
    <property type="entry name" value="RND_mfp"/>
    <property type="match status" value="1"/>
</dbReference>
<evidence type="ECO:0000313" key="10">
    <source>
        <dbReference type="Proteomes" id="UP001143328"/>
    </source>
</evidence>
<dbReference type="PANTHER" id="PTHR30367">
    <property type="entry name" value="P-HYDROXYBENZOIC ACID EFFLUX PUMP SUBUNIT AAEA-RELATED"/>
    <property type="match status" value="1"/>
</dbReference>
<evidence type="ECO:0008006" key="11">
    <source>
        <dbReference type="Google" id="ProtNLM"/>
    </source>
</evidence>
<name>A0A9W6K898_9PSED</name>
<reference evidence="9" key="2">
    <citation type="submission" date="2023-01" db="EMBL/GenBank/DDBJ databases">
        <authorList>
            <person name="Sun Q."/>
            <person name="Evtushenko L."/>
        </authorList>
    </citation>
    <scope>NUCLEOTIDE SEQUENCE</scope>
    <source>
        <strain evidence="9">VKM B-2935</strain>
    </source>
</reference>
<dbReference type="Pfam" id="PF25917">
    <property type="entry name" value="BSH_RND"/>
    <property type="match status" value="1"/>
</dbReference>
<evidence type="ECO:0000256" key="5">
    <source>
        <dbReference type="ARBA" id="ARBA00023136"/>
    </source>
</evidence>
<evidence type="ECO:0000259" key="7">
    <source>
        <dbReference type="Pfam" id="PF25917"/>
    </source>
</evidence>
<comment type="caution">
    <text evidence="9">The sequence shown here is derived from an EMBL/GenBank/DDBJ whole genome shotgun (WGS) entry which is preliminary data.</text>
</comment>
<keyword evidence="2 6" id="KW-0812">Transmembrane</keyword>
<feature type="transmembrane region" description="Helical" evidence="6">
    <location>
        <begin position="6"/>
        <end position="25"/>
    </location>
</feature>
<dbReference type="RefSeq" id="WP_271195715.1">
    <property type="nucleotide sequence ID" value="NZ_BSFN01000006.1"/>
</dbReference>
<evidence type="ECO:0000256" key="3">
    <source>
        <dbReference type="ARBA" id="ARBA00022989"/>
    </source>
</evidence>
<dbReference type="GO" id="GO:0016020">
    <property type="term" value="C:membrane"/>
    <property type="evidence" value="ECO:0007669"/>
    <property type="project" value="InterPro"/>
</dbReference>
<evidence type="ECO:0000256" key="2">
    <source>
        <dbReference type="ARBA" id="ARBA00022692"/>
    </source>
</evidence>
<keyword evidence="10" id="KW-1185">Reference proteome</keyword>
<reference evidence="9" key="1">
    <citation type="journal article" date="2014" name="Int. J. Syst. Evol. Microbiol.">
        <title>Complete genome sequence of Corynebacterium casei LMG S-19264T (=DSM 44701T), isolated from a smear-ripened cheese.</title>
        <authorList>
            <consortium name="US DOE Joint Genome Institute (JGI-PGF)"/>
            <person name="Walter F."/>
            <person name="Albersmeier A."/>
            <person name="Kalinowski J."/>
            <person name="Ruckert C."/>
        </authorList>
    </citation>
    <scope>NUCLEOTIDE SEQUENCE</scope>
    <source>
        <strain evidence="9">VKM B-2935</strain>
    </source>
</reference>
<dbReference type="Gene3D" id="2.40.50.100">
    <property type="match status" value="1"/>
</dbReference>
<keyword evidence="4" id="KW-0175">Coiled coil</keyword>
<keyword evidence="3 6" id="KW-1133">Transmembrane helix</keyword>
<dbReference type="Gene3D" id="2.40.30.170">
    <property type="match status" value="1"/>
</dbReference>
<dbReference type="Pfam" id="PF25963">
    <property type="entry name" value="Beta-barrel_AAEA"/>
    <property type="match status" value="1"/>
</dbReference>
<sequence>MRSTLRVVITLCLVAVAIWAGYDLWRYYMLSPWTRDARIRADVVVIAPDLSGWVVDLKVHDNQEVKAGDLLLSLDRQRYQAALDKAQAVANTRQQQLRLRDHEAQRRASLGPQAISAELKENAQITADIARGSLKEALADVALAELNLARSQVRAPRTGQITNLRLAQGNYVTAGQPVMALVDEQSFYVQAYFEETKLPRIRIGAPVKVWLMSEGQALTGHIESVSRGITDRNAIPDAQLLANVEPTFNWVRLAQRIPVRIKLDPLPADIQLSAGMTASVRVSEEGEANEKP</sequence>
<feature type="domain" description="p-hydroxybenzoic acid efflux pump subunit AaeA-like beta-barrel" evidence="8">
    <location>
        <begin position="186"/>
        <end position="282"/>
    </location>
</feature>
<dbReference type="InterPro" id="IPR006143">
    <property type="entry name" value="RND_pump_MFP"/>
</dbReference>
<protein>
    <recommendedName>
        <fullName evidence="11">Efflux transporter periplasmic adaptor subunit</fullName>
    </recommendedName>
</protein>
<feature type="domain" description="Multidrug resistance protein MdtA-like barrel-sandwich hybrid" evidence="7">
    <location>
        <begin position="43"/>
        <end position="182"/>
    </location>
</feature>
<dbReference type="SUPFAM" id="SSF111369">
    <property type="entry name" value="HlyD-like secretion proteins"/>
    <property type="match status" value="1"/>
</dbReference>
<dbReference type="EMBL" id="BSFN01000006">
    <property type="protein sequence ID" value="GLK89525.1"/>
    <property type="molecule type" value="Genomic_DNA"/>
</dbReference>
<evidence type="ECO:0000256" key="1">
    <source>
        <dbReference type="ARBA" id="ARBA00009477"/>
    </source>
</evidence>
<dbReference type="InterPro" id="IPR058625">
    <property type="entry name" value="MdtA-like_BSH"/>
</dbReference>
<organism evidence="9 10">
    <name type="scientific">Pseudomonas turukhanskensis</name>
    <dbReference type="NCBI Taxonomy" id="1806536"/>
    <lineage>
        <taxon>Bacteria</taxon>
        <taxon>Pseudomonadati</taxon>
        <taxon>Pseudomonadota</taxon>
        <taxon>Gammaproteobacteria</taxon>
        <taxon>Pseudomonadales</taxon>
        <taxon>Pseudomonadaceae</taxon>
        <taxon>Pseudomonas</taxon>
    </lineage>
</organism>
<keyword evidence="5 6" id="KW-0472">Membrane</keyword>
<evidence type="ECO:0000256" key="4">
    <source>
        <dbReference type="ARBA" id="ARBA00023054"/>
    </source>
</evidence>
<dbReference type="GO" id="GO:0022857">
    <property type="term" value="F:transmembrane transporter activity"/>
    <property type="evidence" value="ECO:0007669"/>
    <property type="project" value="InterPro"/>
</dbReference>
<comment type="similarity">
    <text evidence="1">Belongs to the membrane fusion protein (MFP) (TC 8.A.1) family.</text>
</comment>
<gene>
    <name evidence="9" type="ORF">GCM10017655_25870</name>
</gene>
<accession>A0A9W6K898</accession>